<dbReference type="Pfam" id="PF22669">
    <property type="entry name" value="Exo_endo_phos2"/>
    <property type="match status" value="1"/>
</dbReference>
<keyword evidence="6" id="KW-0963">Cytoplasm</keyword>
<evidence type="ECO:0000313" key="10">
    <source>
        <dbReference type="EMBL" id="KAF9921666.1"/>
    </source>
</evidence>
<dbReference type="OrthoDB" id="405996at2759"/>
<dbReference type="GO" id="GO:0004439">
    <property type="term" value="F:phosphatidylinositol-4,5-bisphosphate 5-phosphatase activity"/>
    <property type="evidence" value="ECO:0007669"/>
    <property type="project" value="UniProtKB-EC"/>
</dbReference>
<dbReference type="InterPro" id="IPR046985">
    <property type="entry name" value="IP5"/>
</dbReference>
<dbReference type="GO" id="GO:0016020">
    <property type="term" value="C:membrane"/>
    <property type="evidence" value="ECO:0007669"/>
    <property type="project" value="TreeGrafter"/>
</dbReference>
<comment type="similarity">
    <text evidence="2">Belongs to the synaptojanin family.</text>
</comment>
<dbReference type="EMBL" id="JAAAHW010010984">
    <property type="protein sequence ID" value="KAF9921666.1"/>
    <property type="molecule type" value="Genomic_DNA"/>
</dbReference>
<evidence type="ECO:0000256" key="3">
    <source>
        <dbReference type="ARBA" id="ARBA00009678"/>
    </source>
</evidence>
<accession>A0A9P6LQ01</accession>
<evidence type="ECO:0000259" key="9">
    <source>
        <dbReference type="SMART" id="SM00128"/>
    </source>
</evidence>
<keyword evidence="11" id="KW-1185">Reference proteome</keyword>
<comment type="similarity">
    <text evidence="3">In the central section; belongs to the inositol 1,4,5-trisphosphate 5-phosphatase family.</text>
</comment>
<comment type="subcellular location">
    <subcellularLocation>
        <location evidence="1">Cytoplasm</location>
    </subcellularLocation>
</comment>
<dbReference type="Proteomes" id="UP000749646">
    <property type="component" value="Unassembled WGS sequence"/>
</dbReference>
<proteinExistence type="inferred from homology"/>
<dbReference type="SMART" id="SM00128">
    <property type="entry name" value="IPPc"/>
    <property type="match status" value="1"/>
</dbReference>
<dbReference type="GO" id="GO:0005737">
    <property type="term" value="C:cytoplasm"/>
    <property type="evidence" value="ECO:0007669"/>
    <property type="project" value="UniProtKB-SubCell"/>
</dbReference>
<dbReference type="Gene3D" id="3.60.10.10">
    <property type="entry name" value="Endonuclease/exonuclease/phosphatase"/>
    <property type="match status" value="1"/>
</dbReference>
<evidence type="ECO:0000256" key="2">
    <source>
        <dbReference type="ARBA" id="ARBA00008943"/>
    </source>
</evidence>
<dbReference type="PANTHER" id="PTHR11200">
    <property type="entry name" value="INOSITOL 5-PHOSPHATASE"/>
    <property type="match status" value="1"/>
</dbReference>
<dbReference type="PANTHER" id="PTHR11200:SF257">
    <property type="entry name" value="PHOSPHOINOSITIDE 5-PHOSPHATASE"/>
    <property type="match status" value="1"/>
</dbReference>
<protein>
    <recommendedName>
        <fullName evidence="4">phosphoinositide 5-phosphatase</fullName>
        <ecNumber evidence="4">3.1.3.36</ecNumber>
    </recommendedName>
</protein>
<evidence type="ECO:0000256" key="5">
    <source>
        <dbReference type="ARBA" id="ARBA00022448"/>
    </source>
</evidence>
<dbReference type="GO" id="GO:0043813">
    <property type="term" value="F:phosphatidylinositol-3,5-bisphosphate 5-phosphatase activity"/>
    <property type="evidence" value="ECO:0007669"/>
    <property type="project" value="TreeGrafter"/>
</dbReference>
<dbReference type="GO" id="GO:0015031">
    <property type="term" value="P:protein transport"/>
    <property type="evidence" value="ECO:0007669"/>
    <property type="project" value="UniProtKB-KW"/>
</dbReference>
<keyword evidence="8" id="KW-0653">Protein transport</keyword>
<organism evidence="10 11">
    <name type="scientific">Modicella reniformis</name>
    <dbReference type="NCBI Taxonomy" id="1440133"/>
    <lineage>
        <taxon>Eukaryota</taxon>
        <taxon>Fungi</taxon>
        <taxon>Fungi incertae sedis</taxon>
        <taxon>Mucoromycota</taxon>
        <taxon>Mortierellomycotina</taxon>
        <taxon>Mortierellomycetes</taxon>
        <taxon>Mortierellales</taxon>
        <taxon>Mortierellaceae</taxon>
        <taxon>Modicella</taxon>
    </lineage>
</organism>
<evidence type="ECO:0000256" key="1">
    <source>
        <dbReference type="ARBA" id="ARBA00004496"/>
    </source>
</evidence>
<dbReference type="FunFam" id="3.60.10.10:FF:000029">
    <property type="entry name" value="Inositol polyphosphate 5-phosphatase"/>
    <property type="match status" value="1"/>
</dbReference>
<evidence type="ECO:0000256" key="4">
    <source>
        <dbReference type="ARBA" id="ARBA00013044"/>
    </source>
</evidence>
<dbReference type="GO" id="GO:0046856">
    <property type="term" value="P:phosphatidylinositol dephosphorylation"/>
    <property type="evidence" value="ECO:0007669"/>
    <property type="project" value="InterPro"/>
</dbReference>
<dbReference type="InterPro" id="IPR000300">
    <property type="entry name" value="IPPc"/>
</dbReference>
<feature type="domain" description="Inositol polyphosphate-related phosphatase" evidence="9">
    <location>
        <begin position="69"/>
        <end position="357"/>
    </location>
</feature>
<dbReference type="AlphaFoldDB" id="A0A9P6LQ01"/>
<dbReference type="EC" id="3.1.3.36" evidence="4"/>
<keyword evidence="7" id="KW-0378">Hydrolase</keyword>
<evidence type="ECO:0000256" key="7">
    <source>
        <dbReference type="ARBA" id="ARBA00022801"/>
    </source>
</evidence>
<keyword evidence="5" id="KW-0813">Transport</keyword>
<evidence type="ECO:0000313" key="11">
    <source>
        <dbReference type="Proteomes" id="UP000749646"/>
    </source>
</evidence>
<name>A0A9P6LQ01_9FUNG</name>
<evidence type="ECO:0000256" key="6">
    <source>
        <dbReference type="ARBA" id="ARBA00022490"/>
    </source>
</evidence>
<dbReference type="SUPFAM" id="SSF56219">
    <property type="entry name" value="DNase I-like"/>
    <property type="match status" value="1"/>
</dbReference>
<reference evidence="10" key="1">
    <citation type="journal article" date="2020" name="Fungal Divers.">
        <title>Resolving the Mortierellaceae phylogeny through synthesis of multi-gene phylogenetics and phylogenomics.</title>
        <authorList>
            <person name="Vandepol N."/>
            <person name="Liber J."/>
            <person name="Desiro A."/>
            <person name="Na H."/>
            <person name="Kennedy M."/>
            <person name="Barry K."/>
            <person name="Grigoriev I.V."/>
            <person name="Miller A.N."/>
            <person name="O'Donnell K."/>
            <person name="Stajich J.E."/>
            <person name="Bonito G."/>
        </authorList>
    </citation>
    <scope>NUCLEOTIDE SEQUENCE</scope>
    <source>
        <strain evidence="10">MES-2147</strain>
    </source>
</reference>
<evidence type="ECO:0000256" key="8">
    <source>
        <dbReference type="ARBA" id="ARBA00022927"/>
    </source>
</evidence>
<comment type="caution">
    <text evidence="10">The sequence shown here is derived from an EMBL/GenBank/DDBJ whole genome shotgun (WGS) entry which is preliminary data.</text>
</comment>
<dbReference type="InterPro" id="IPR036691">
    <property type="entry name" value="Endo/exonu/phosph_ase_sf"/>
</dbReference>
<sequence length="357" mass="41006">MSFAGMLGDATKSLNRFVINNFQDKDRQEVIDLLLGKMSHQSPVAIHDPVHDSIATEMKARLSEYSQKVQIDVFVGTYNLNGKLPSEQPLDPWLCFDKDVPEPDMYMIGFQEIVELTPKQIAVTDENKRRIWEREIEKTINRRGGARYVQLRSVQLVGTSLMIYVKEQNAPFIRNVECTMKKTGLRGMAGNKGAIAIRMDYFETSLCFVTAHLASGQENLQSRNDDYQTINNGIAFTRGRNIAGHDIILWCGDFNYRVDLDNNQIRALASQGNYFEIFRCDQLKRSIDYGEAFYGYKEGIIGFAPTYRYDLGTNNYDTSEKNRAPAWTDRILYRGRGIYQTSYDRAEMWTSDHRPGE</sequence>
<gene>
    <name evidence="10" type="primary">INP52_2</name>
    <name evidence="10" type="ORF">BGZ65_010162</name>
</gene>